<evidence type="ECO:0000313" key="10">
    <source>
        <dbReference type="EMBL" id="KAL2914186.1"/>
    </source>
</evidence>
<keyword evidence="5" id="KW-0678">Repressor</keyword>
<accession>A0ABR4N3S3</accession>
<gene>
    <name evidence="10" type="ORF">HK105_206279</name>
</gene>
<evidence type="ECO:0000256" key="3">
    <source>
        <dbReference type="ARBA" id="ARBA00006922"/>
    </source>
</evidence>
<dbReference type="Proteomes" id="UP001527925">
    <property type="component" value="Unassembled WGS sequence"/>
</dbReference>
<comment type="subcellular location">
    <subcellularLocation>
        <location evidence="2">Cytoplasm</location>
    </subcellularLocation>
    <subcellularLocation>
        <location evidence="1">Nucleus</location>
    </subcellularLocation>
</comment>
<feature type="region of interest" description="Disordered" evidence="9">
    <location>
        <begin position="1"/>
        <end position="21"/>
    </location>
</feature>
<evidence type="ECO:0000256" key="9">
    <source>
        <dbReference type="SAM" id="MobiDB-lite"/>
    </source>
</evidence>
<evidence type="ECO:0000256" key="5">
    <source>
        <dbReference type="ARBA" id="ARBA00022491"/>
    </source>
</evidence>
<sequence length="245" mass="24702">MGAGDCGQRTSPPPPPLPAGYDEADVLRIAQRLRLRLRVAMFKVRHGWEGMAMREVVDTLEGARRLSRRVRAGPAVRGSGAAMRGGSAGSIDGRSATHRAGGPAPDAASSRGATALKIRRPGDGTTAGHTRRHAVPAGGAGGRTHGSPATHGLALVALAAELSSEAANPAGARQDDSRPLAAATVAHHEQRHDGTAALASCRGWAAGSQAPALHGVATGPRTAAQAAALGAIAAQREIGVASCVH</sequence>
<evidence type="ECO:0000256" key="1">
    <source>
        <dbReference type="ARBA" id="ARBA00004123"/>
    </source>
</evidence>
<evidence type="ECO:0000256" key="7">
    <source>
        <dbReference type="ARBA" id="ARBA00023163"/>
    </source>
</evidence>
<feature type="region of interest" description="Disordered" evidence="9">
    <location>
        <begin position="166"/>
        <end position="194"/>
    </location>
</feature>
<evidence type="ECO:0000256" key="8">
    <source>
        <dbReference type="ARBA" id="ARBA00023242"/>
    </source>
</evidence>
<comment type="similarity">
    <text evidence="3">Belongs to the WHI5/NRM1 family.</text>
</comment>
<dbReference type="Pfam" id="PF08528">
    <property type="entry name" value="Whi5"/>
    <property type="match status" value="1"/>
</dbReference>
<comment type="caution">
    <text evidence="10">The sequence shown here is derived from an EMBL/GenBank/DDBJ whole genome shotgun (WGS) entry which is preliminary data.</text>
</comment>
<feature type="region of interest" description="Disordered" evidence="9">
    <location>
        <begin position="70"/>
        <end position="149"/>
    </location>
</feature>
<proteinExistence type="inferred from homology"/>
<name>A0ABR4N3S3_9FUNG</name>
<dbReference type="EMBL" id="JADGIZ020000036">
    <property type="protein sequence ID" value="KAL2914186.1"/>
    <property type="molecule type" value="Genomic_DNA"/>
</dbReference>
<protein>
    <submittedName>
        <fullName evidence="10">Uncharacterized protein</fullName>
    </submittedName>
</protein>
<dbReference type="InterPro" id="IPR013734">
    <property type="entry name" value="TF_Nrm1/Whi5"/>
</dbReference>
<organism evidence="10 11">
    <name type="scientific">Polyrhizophydium stewartii</name>
    <dbReference type="NCBI Taxonomy" id="2732419"/>
    <lineage>
        <taxon>Eukaryota</taxon>
        <taxon>Fungi</taxon>
        <taxon>Fungi incertae sedis</taxon>
        <taxon>Chytridiomycota</taxon>
        <taxon>Chytridiomycota incertae sedis</taxon>
        <taxon>Chytridiomycetes</taxon>
        <taxon>Rhizophydiales</taxon>
        <taxon>Rhizophydiales incertae sedis</taxon>
        <taxon>Polyrhizophydium</taxon>
    </lineage>
</organism>
<evidence type="ECO:0000256" key="6">
    <source>
        <dbReference type="ARBA" id="ARBA00023015"/>
    </source>
</evidence>
<keyword evidence="8" id="KW-0539">Nucleus</keyword>
<reference evidence="10 11" key="1">
    <citation type="submission" date="2023-09" db="EMBL/GenBank/DDBJ databases">
        <title>Pangenome analysis of Batrachochytrium dendrobatidis and related Chytrids.</title>
        <authorList>
            <person name="Yacoub M.N."/>
            <person name="Stajich J.E."/>
            <person name="James T.Y."/>
        </authorList>
    </citation>
    <scope>NUCLEOTIDE SEQUENCE [LARGE SCALE GENOMIC DNA]</scope>
    <source>
        <strain evidence="10 11">JEL0888</strain>
    </source>
</reference>
<keyword evidence="7" id="KW-0804">Transcription</keyword>
<evidence type="ECO:0000256" key="4">
    <source>
        <dbReference type="ARBA" id="ARBA00022490"/>
    </source>
</evidence>
<keyword evidence="4" id="KW-0963">Cytoplasm</keyword>
<evidence type="ECO:0000313" key="11">
    <source>
        <dbReference type="Proteomes" id="UP001527925"/>
    </source>
</evidence>
<keyword evidence="11" id="KW-1185">Reference proteome</keyword>
<evidence type="ECO:0000256" key="2">
    <source>
        <dbReference type="ARBA" id="ARBA00004496"/>
    </source>
</evidence>
<keyword evidence="6" id="KW-0805">Transcription regulation</keyword>